<evidence type="ECO:0000256" key="1">
    <source>
        <dbReference type="ARBA" id="ARBA00001966"/>
    </source>
</evidence>
<gene>
    <name evidence="11" type="ORF">A2637_00885</name>
</gene>
<dbReference type="EMBL" id="MFSY01000103">
    <property type="protein sequence ID" value="OGI45004.1"/>
    <property type="molecule type" value="Genomic_DNA"/>
</dbReference>
<dbReference type="PROSITE" id="PS51332">
    <property type="entry name" value="B12_BINDING"/>
    <property type="match status" value="1"/>
</dbReference>
<organism evidence="11 12">
    <name type="scientific">Candidatus Muproteobacteria bacterium RIFCSPHIGHO2_01_FULL_65_16</name>
    <dbReference type="NCBI Taxonomy" id="1817764"/>
    <lineage>
        <taxon>Bacteria</taxon>
        <taxon>Pseudomonadati</taxon>
        <taxon>Pseudomonadota</taxon>
        <taxon>Candidatus Muproteobacteria</taxon>
    </lineage>
</organism>
<feature type="domain" description="Radical SAM core" evidence="10">
    <location>
        <begin position="153"/>
        <end position="385"/>
    </location>
</feature>
<feature type="domain" description="B12-binding" evidence="9">
    <location>
        <begin position="1"/>
        <end position="131"/>
    </location>
</feature>
<dbReference type="GO" id="GO:0051539">
    <property type="term" value="F:4 iron, 4 sulfur cluster binding"/>
    <property type="evidence" value="ECO:0007669"/>
    <property type="project" value="UniProtKB-KW"/>
</dbReference>
<dbReference type="InterPro" id="IPR006158">
    <property type="entry name" value="Cobalamin-bd"/>
</dbReference>
<name>A0A1F6TIQ7_9PROT</name>
<proteinExistence type="predicted"/>
<keyword evidence="2" id="KW-0004">4Fe-4S</keyword>
<evidence type="ECO:0000256" key="8">
    <source>
        <dbReference type="ARBA" id="ARBA00023014"/>
    </source>
</evidence>
<evidence type="ECO:0000313" key="12">
    <source>
        <dbReference type="Proteomes" id="UP000179360"/>
    </source>
</evidence>
<sequence length="444" mass="50368">MKTILLINPAYKGSLHSNIKVLAIPPLNLAIIARHTPEHYDVRIVDEAVEDLDFDAPADLVGITCMTPLAPRAYEIAARFRERGVPVVMGGIHVSHMSHEAQRYADAVIVGEGENIWSRVLEDFEKGKLQKIYTVLERPDIENLPSPRRDLFRGKYFVETVQTSRGCPFNCNFCSVTAFNGAKYRLRNIDRVIDEINSIKSRRIFIIDDNVIGSGRRCIQRSFELFDRLKDCGKEWGGQTCLNIVEHDDLLKAAARSGAKGFLIGFESLDTETLGAMNKSVNLRATTRNFRDAVKKIHDHGIAIVGCFIFGTDTQNIDVFRRTVDFVLETEIDAVQMTIETPLPGTAFYRQLADENRLLLTDYPNDWKHYTIFEPVFQLKNMTAREAYEGLLAAYKEVSSFKTSLKRGIRTFMNTRSLFSTGISFSWNYDAYRTIRNIATPLAT</sequence>
<dbReference type="GO" id="GO:0046872">
    <property type="term" value="F:metal ion binding"/>
    <property type="evidence" value="ECO:0007669"/>
    <property type="project" value="UniProtKB-KW"/>
</dbReference>
<evidence type="ECO:0000259" key="9">
    <source>
        <dbReference type="PROSITE" id="PS51332"/>
    </source>
</evidence>
<dbReference type="InterPro" id="IPR051198">
    <property type="entry name" value="BchE-like"/>
</dbReference>
<dbReference type="InterPro" id="IPR006638">
    <property type="entry name" value="Elp3/MiaA/NifB-like_rSAM"/>
</dbReference>
<dbReference type="SUPFAM" id="SSF102114">
    <property type="entry name" value="Radical SAM enzymes"/>
    <property type="match status" value="1"/>
</dbReference>
<reference evidence="11 12" key="1">
    <citation type="journal article" date="2016" name="Nat. Commun.">
        <title>Thousands of microbial genomes shed light on interconnected biogeochemical processes in an aquifer system.</title>
        <authorList>
            <person name="Anantharaman K."/>
            <person name="Brown C.T."/>
            <person name="Hug L.A."/>
            <person name="Sharon I."/>
            <person name="Castelle C.J."/>
            <person name="Probst A.J."/>
            <person name="Thomas B.C."/>
            <person name="Singh A."/>
            <person name="Wilkins M.J."/>
            <person name="Karaoz U."/>
            <person name="Brodie E.L."/>
            <person name="Williams K.H."/>
            <person name="Hubbard S.S."/>
            <person name="Banfield J.F."/>
        </authorList>
    </citation>
    <scope>NUCLEOTIDE SEQUENCE [LARGE SCALE GENOMIC DNA]</scope>
</reference>
<keyword evidence="7" id="KW-0408">Iron</keyword>
<evidence type="ECO:0000313" key="11">
    <source>
        <dbReference type="EMBL" id="OGI45004.1"/>
    </source>
</evidence>
<keyword evidence="3" id="KW-0489">Methyltransferase</keyword>
<keyword evidence="4" id="KW-0808">Transferase</keyword>
<dbReference type="STRING" id="1817764.A2637_00885"/>
<evidence type="ECO:0000256" key="7">
    <source>
        <dbReference type="ARBA" id="ARBA00023004"/>
    </source>
</evidence>
<evidence type="ECO:0000256" key="5">
    <source>
        <dbReference type="ARBA" id="ARBA00022691"/>
    </source>
</evidence>
<accession>A0A1F6TIQ7</accession>
<dbReference type="GO" id="GO:0005829">
    <property type="term" value="C:cytosol"/>
    <property type="evidence" value="ECO:0007669"/>
    <property type="project" value="TreeGrafter"/>
</dbReference>
<dbReference type="PROSITE" id="PS01278">
    <property type="entry name" value="MTTASE_RADICAL"/>
    <property type="match status" value="1"/>
</dbReference>
<protein>
    <submittedName>
        <fullName evidence="11">Uncharacterized protein</fullName>
    </submittedName>
</protein>
<dbReference type="GO" id="GO:0003824">
    <property type="term" value="F:catalytic activity"/>
    <property type="evidence" value="ECO:0007669"/>
    <property type="project" value="InterPro"/>
</dbReference>
<dbReference type="AlphaFoldDB" id="A0A1F6TIQ7"/>
<dbReference type="PANTHER" id="PTHR43409:SF7">
    <property type="entry name" value="BLL1977 PROTEIN"/>
    <property type="match status" value="1"/>
</dbReference>
<evidence type="ECO:0000256" key="6">
    <source>
        <dbReference type="ARBA" id="ARBA00022723"/>
    </source>
</evidence>
<dbReference type="SFLD" id="SFLDG01123">
    <property type="entry name" value="methyltransferase_(Class_B)"/>
    <property type="match status" value="1"/>
</dbReference>
<dbReference type="PANTHER" id="PTHR43409">
    <property type="entry name" value="ANAEROBIC MAGNESIUM-PROTOPORPHYRIN IX MONOMETHYL ESTER CYCLASE-RELATED"/>
    <property type="match status" value="1"/>
</dbReference>
<dbReference type="SFLD" id="SFLDS00029">
    <property type="entry name" value="Radical_SAM"/>
    <property type="match status" value="1"/>
</dbReference>
<comment type="caution">
    <text evidence="11">The sequence shown here is derived from an EMBL/GenBank/DDBJ whole genome shotgun (WGS) entry which is preliminary data.</text>
</comment>
<dbReference type="Pfam" id="PF04055">
    <property type="entry name" value="Radical_SAM"/>
    <property type="match status" value="1"/>
</dbReference>
<evidence type="ECO:0000259" key="10">
    <source>
        <dbReference type="PROSITE" id="PS51918"/>
    </source>
</evidence>
<dbReference type="InterPro" id="IPR034466">
    <property type="entry name" value="Methyltransferase_Class_B"/>
</dbReference>
<dbReference type="PROSITE" id="PS51918">
    <property type="entry name" value="RADICAL_SAM"/>
    <property type="match status" value="1"/>
</dbReference>
<dbReference type="SMART" id="SM00729">
    <property type="entry name" value="Elp3"/>
    <property type="match status" value="1"/>
</dbReference>
<dbReference type="InterPro" id="IPR007197">
    <property type="entry name" value="rSAM"/>
</dbReference>
<keyword evidence="6" id="KW-0479">Metal-binding</keyword>
<dbReference type="Gene3D" id="3.40.50.280">
    <property type="entry name" value="Cobalamin-binding domain"/>
    <property type="match status" value="1"/>
</dbReference>
<dbReference type="CDD" id="cd02068">
    <property type="entry name" value="radical_SAM_B12_BD"/>
    <property type="match status" value="1"/>
</dbReference>
<dbReference type="InterPro" id="IPR023404">
    <property type="entry name" value="rSAM_horseshoe"/>
</dbReference>
<evidence type="ECO:0000256" key="4">
    <source>
        <dbReference type="ARBA" id="ARBA00022679"/>
    </source>
</evidence>
<keyword evidence="5" id="KW-0949">S-adenosyl-L-methionine</keyword>
<comment type="cofactor">
    <cofactor evidence="1">
        <name>[4Fe-4S] cluster</name>
        <dbReference type="ChEBI" id="CHEBI:49883"/>
    </cofactor>
</comment>
<dbReference type="Gene3D" id="3.80.30.20">
    <property type="entry name" value="tm_1862 like domain"/>
    <property type="match status" value="1"/>
</dbReference>
<dbReference type="SFLD" id="SFLDG01082">
    <property type="entry name" value="B12-binding_domain_containing"/>
    <property type="match status" value="1"/>
</dbReference>
<evidence type="ECO:0000256" key="3">
    <source>
        <dbReference type="ARBA" id="ARBA00022603"/>
    </source>
</evidence>
<keyword evidence="8" id="KW-0411">Iron-sulfur</keyword>
<dbReference type="InterPro" id="IPR058240">
    <property type="entry name" value="rSAM_sf"/>
</dbReference>
<evidence type="ECO:0000256" key="2">
    <source>
        <dbReference type="ARBA" id="ARBA00022485"/>
    </source>
</evidence>
<dbReference type="GO" id="GO:0031419">
    <property type="term" value="F:cobalamin binding"/>
    <property type="evidence" value="ECO:0007669"/>
    <property type="project" value="InterPro"/>
</dbReference>
<dbReference type="Proteomes" id="UP000179360">
    <property type="component" value="Unassembled WGS sequence"/>
</dbReference>
<dbReference type="InterPro" id="IPR020612">
    <property type="entry name" value="Methylthiotransferase_CS"/>
</dbReference>
<dbReference type="Pfam" id="PF02310">
    <property type="entry name" value="B12-binding"/>
    <property type="match status" value="1"/>
</dbReference>